<proteinExistence type="predicted"/>
<organism evidence="2 3">
    <name type="scientific">Trypanosoma cruzi (strain CL Brener)</name>
    <dbReference type="NCBI Taxonomy" id="353153"/>
    <lineage>
        <taxon>Eukaryota</taxon>
        <taxon>Discoba</taxon>
        <taxon>Euglenozoa</taxon>
        <taxon>Kinetoplastea</taxon>
        <taxon>Metakinetoplastina</taxon>
        <taxon>Trypanosomatida</taxon>
        <taxon>Trypanosomatidae</taxon>
        <taxon>Trypanosoma</taxon>
        <taxon>Schizotrypanum</taxon>
    </lineage>
</organism>
<dbReference type="KEGG" id="tcr:510889.205"/>
<keyword evidence="1" id="KW-0472">Membrane</keyword>
<evidence type="ECO:0000313" key="3">
    <source>
        <dbReference type="Proteomes" id="UP000002296"/>
    </source>
</evidence>
<dbReference type="RefSeq" id="XP_820899.1">
    <property type="nucleotide sequence ID" value="XM_815806.1"/>
</dbReference>
<evidence type="ECO:0000313" key="2">
    <source>
        <dbReference type="EMBL" id="EAN99048.1"/>
    </source>
</evidence>
<dbReference type="Proteomes" id="UP000002296">
    <property type="component" value="Unassembled WGS sequence"/>
</dbReference>
<keyword evidence="1" id="KW-0812">Transmembrane</keyword>
<name>Q4E2N1_TRYCC</name>
<dbReference type="EMBL" id="AAHK01000032">
    <property type="protein sequence ID" value="EAN99048.1"/>
    <property type="molecule type" value="Genomic_DNA"/>
</dbReference>
<reference evidence="2 3" key="1">
    <citation type="journal article" date="2005" name="Science">
        <title>The genome sequence of Trypanosoma cruzi, etiologic agent of Chagas disease.</title>
        <authorList>
            <person name="El-Sayed N.M."/>
            <person name="Myler P.J."/>
            <person name="Bartholomeu D.C."/>
            <person name="Nilsson D."/>
            <person name="Aggarwal G."/>
            <person name="Tran A.N."/>
            <person name="Ghedin E."/>
            <person name="Worthey E.A."/>
            <person name="Delcher A.L."/>
            <person name="Blandin G."/>
            <person name="Westenberger S.J."/>
            <person name="Caler E."/>
            <person name="Cerqueira G.C."/>
            <person name="Branche C."/>
            <person name="Haas B."/>
            <person name="Anupama A."/>
            <person name="Arner E."/>
            <person name="Aslund L."/>
            <person name="Attipoe P."/>
            <person name="Bontempi E."/>
            <person name="Bringaud F."/>
            <person name="Burton P."/>
            <person name="Cadag E."/>
            <person name="Campbell D.A."/>
            <person name="Carrington M."/>
            <person name="Crabtree J."/>
            <person name="Darban H."/>
            <person name="da Silveira J.F."/>
            <person name="de Jong P."/>
            <person name="Edwards K."/>
            <person name="Englund P.T."/>
            <person name="Fazelina G."/>
            <person name="Feldblyum T."/>
            <person name="Ferella M."/>
            <person name="Frasch A.C."/>
            <person name="Gull K."/>
            <person name="Horn D."/>
            <person name="Hou L."/>
            <person name="Huang Y."/>
            <person name="Kindlund E."/>
            <person name="Klingbeil M."/>
            <person name="Kluge S."/>
            <person name="Koo H."/>
            <person name="Lacerda D."/>
            <person name="Levin M.J."/>
            <person name="Lorenzi H."/>
            <person name="Louie T."/>
            <person name="Machado C.R."/>
            <person name="McCulloch R."/>
            <person name="McKenna A."/>
            <person name="Mizuno Y."/>
            <person name="Mottram J.C."/>
            <person name="Nelson S."/>
            <person name="Ochaya S."/>
            <person name="Osoegawa K."/>
            <person name="Pai G."/>
            <person name="Parsons M."/>
            <person name="Pentony M."/>
            <person name="Pettersson U."/>
            <person name="Pop M."/>
            <person name="Ramirez J.L."/>
            <person name="Rinta J."/>
            <person name="Robertson L."/>
            <person name="Salzberg S.L."/>
            <person name="Sanchez D.O."/>
            <person name="Seyler A."/>
            <person name="Sharma R."/>
            <person name="Shetty J."/>
            <person name="Simpson A.J."/>
            <person name="Sisk E."/>
            <person name="Tammi M.T."/>
            <person name="Tarleton R."/>
            <person name="Teixeira S."/>
            <person name="Van Aken S."/>
            <person name="Vogt C."/>
            <person name="Ward P.N."/>
            <person name="Wickstead B."/>
            <person name="Wortman J."/>
            <person name="White O."/>
            <person name="Fraser C.M."/>
            <person name="Stuart K.D."/>
            <person name="Andersson B."/>
        </authorList>
    </citation>
    <scope>NUCLEOTIDE SEQUENCE [LARGE SCALE GENOMIC DNA]</scope>
    <source>
        <strain evidence="2 3">CL Brener</strain>
    </source>
</reference>
<keyword evidence="1" id="KW-1133">Transmembrane helix</keyword>
<dbReference type="SMR" id="Q4E2N1"/>
<evidence type="ECO:0000256" key="1">
    <source>
        <dbReference type="SAM" id="Phobius"/>
    </source>
</evidence>
<comment type="caution">
    <text evidence="2">The sequence shown here is derived from an EMBL/GenBank/DDBJ whole genome shotgun (WGS) entry which is preliminary data.</text>
</comment>
<evidence type="ECO:0008006" key="4">
    <source>
        <dbReference type="Google" id="ProtNLM"/>
    </source>
</evidence>
<dbReference type="InParanoid" id="Q4E2N1"/>
<dbReference type="PaxDb" id="353153-Q4E2N1"/>
<sequence length="54" mass="5781">MKALQKKMGARPAVNDLDLTGFEIQPLNVIVGTAVFVLSVILLHFYGKLGGAKP</sequence>
<dbReference type="AlphaFoldDB" id="Q4E2N1"/>
<dbReference type="OMA" id="MKGMQKG"/>
<feature type="transmembrane region" description="Helical" evidence="1">
    <location>
        <begin position="27"/>
        <end position="46"/>
    </location>
</feature>
<keyword evidence="3" id="KW-1185">Reference proteome</keyword>
<gene>
    <name evidence="2" type="ORF">Tc00.1047053510889.205</name>
</gene>
<protein>
    <recommendedName>
        <fullName evidence="4">Protein transport protein Sec61 subunit beta</fullName>
    </recommendedName>
</protein>
<dbReference type="GeneID" id="3553690"/>
<accession>Q4E2N1</accession>